<protein>
    <submittedName>
        <fullName evidence="1">Uncharacterized protein</fullName>
    </submittedName>
</protein>
<name>A0A1W6ZZI7_9HYPH</name>
<organism evidence="1 2">
    <name type="scientific">Pseudorhodoplanes sinuspersici</name>
    <dbReference type="NCBI Taxonomy" id="1235591"/>
    <lineage>
        <taxon>Bacteria</taxon>
        <taxon>Pseudomonadati</taxon>
        <taxon>Pseudomonadota</taxon>
        <taxon>Alphaproteobacteria</taxon>
        <taxon>Hyphomicrobiales</taxon>
        <taxon>Pseudorhodoplanes</taxon>
    </lineage>
</organism>
<keyword evidence="2" id="KW-1185">Reference proteome</keyword>
<gene>
    <name evidence="1" type="ORF">CAK95_04385</name>
</gene>
<dbReference type="Proteomes" id="UP000194137">
    <property type="component" value="Chromosome"/>
</dbReference>
<dbReference type="EMBL" id="CP021112">
    <property type="protein sequence ID" value="ARQ02740.1"/>
    <property type="molecule type" value="Genomic_DNA"/>
</dbReference>
<proteinExistence type="predicted"/>
<dbReference type="OrthoDB" id="8139144at2"/>
<dbReference type="AlphaFoldDB" id="A0A1W6ZZI7"/>
<dbReference type="KEGG" id="psin:CAK95_04385"/>
<dbReference type="RefSeq" id="WP_086091183.1">
    <property type="nucleotide sequence ID" value="NZ_CP021112.1"/>
</dbReference>
<evidence type="ECO:0000313" key="2">
    <source>
        <dbReference type="Proteomes" id="UP000194137"/>
    </source>
</evidence>
<reference evidence="1 2" key="1">
    <citation type="submission" date="2017-05" db="EMBL/GenBank/DDBJ databases">
        <title>Full genome sequence of Pseudorhodoplanes sinuspersici.</title>
        <authorList>
            <person name="Dastgheib S.M.M."/>
            <person name="Shavandi M."/>
            <person name="Tirandaz H."/>
        </authorList>
    </citation>
    <scope>NUCLEOTIDE SEQUENCE [LARGE SCALE GENOMIC DNA]</scope>
    <source>
        <strain evidence="1 2">RIPI110</strain>
    </source>
</reference>
<accession>A0A1W6ZZI7</accession>
<sequence>MPQTVRSVVFAVIFATLGVAASPASFAQAQQGQQRPLPMPFDMKGTPEEEAACAPDSSRFCKKFEPDAFQVLGCLQANRPKLTQACQRVLRNRGV</sequence>
<evidence type="ECO:0000313" key="1">
    <source>
        <dbReference type="EMBL" id="ARQ02740.1"/>
    </source>
</evidence>